<evidence type="ECO:0000313" key="7">
    <source>
        <dbReference type="Proteomes" id="UP000247612"/>
    </source>
</evidence>
<dbReference type="RefSeq" id="WP_022938140.1">
    <property type="nucleotide sequence ID" value="NZ_CABKRQ010000004.1"/>
</dbReference>
<dbReference type="Proteomes" id="UP000247612">
    <property type="component" value="Unassembled WGS sequence"/>
</dbReference>
<keyword evidence="7" id="KW-1185">Reference proteome</keyword>
<dbReference type="Gene3D" id="3.10.105.10">
    <property type="entry name" value="Dipeptide-binding Protein, Domain 3"/>
    <property type="match status" value="1"/>
</dbReference>
<dbReference type="InterPro" id="IPR030678">
    <property type="entry name" value="Peptide/Ni-bd"/>
</dbReference>
<comment type="similarity">
    <text evidence="1">Belongs to the bacterial solute-binding protein 5 family.</text>
</comment>
<dbReference type="GO" id="GO:0015833">
    <property type="term" value="P:peptide transport"/>
    <property type="evidence" value="ECO:0007669"/>
    <property type="project" value="TreeGrafter"/>
</dbReference>
<name>A0A318KLM5_9FIRM</name>
<evidence type="ECO:0000256" key="2">
    <source>
        <dbReference type="ARBA" id="ARBA00022448"/>
    </source>
</evidence>
<dbReference type="Gene3D" id="3.40.190.10">
    <property type="entry name" value="Periplasmic binding protein-like II"/>
    <property type="match status" value="1"/>
</dbReference>
<dbReference type="OrthoDB" id="9796817at2"/>
<feature type="signal peptide" evidence="4">
    <location>
        <begin position="1"/>
        <end position="21"/>
    </location>
</feature>
<dbReference type="PIRSF" id="PIRSF002741">
    <property type="entry name" value="MppA"/>
    <property type="match status" value="1"/>
</dbReference>
<dbReference type="CDD" id="cd00995">
    <property type="entry name" value="PBP2_NikA_DppA_OppA_like"/>
    <property type="match status" value="1"/>
</dbReference>
<dbReference type="GO" id="GO:0043190">
    <property type="term" value="C:ATP-binding cassette (ABC) transporter complex"/>
    <property type="evidence" value="ECO:0007669"/>
    <property type="project" value="InterPro"/>
</dbReference>
<keyword evidence="3 4" id="KW-0732">Signal</keyword>
<evidence type="ECO:0000259" key="5">
    <source>
        <dbReference type="Pfam" id="PF00496"/>
    </source>
</evidence>
<dbReference type="SUPFAM" id="SSF53850">
    <property type="entry name" value="Periplasmic binding protein-like II"/>
    <property type="match status" value="1"/>
</dbReference>
<evidence type="ECO:0000256" key="3">
    <source>
        <dbReference type="ARBA" id="ARBA00022729"/>
    </source>
</evidence>
<dbReference type="GO" id="GO:1904680">
    <property type="term" value="F:peptide transmembrane transporter activity"/>
    <property type="evidence" value="ECO:0007669"/>
    <property type="project" value="TreeGrafter"/>
</dbReference>
<evidence type="ECO:0000313" key="6">
    <source>
        <dbReference type="EMBL" id="PXX76195.1"/>
    </source>
</evidence>
<dbReference type="PANTHER" id="PTHR30290:SF9">
    <property type="entry name" value="OLIGOPEPTIDE-BINDING PROTEIN APPA"/>
    <property type="match status" value="1"/>
</dbReference>
<dbReference type="Gene3D" id="3.90.76.10">
    <property type="entry name" value="Dipeptide-binding Protein, Domain 1"/>
    <property type="match status" value="1"/>
</dbReference>
<comment type="caution">
    <text evidence="6">The sequence shown here is derived from an EMBL/GenBank/DDBJ whole genome shotgun (WGS) entry which is preliminary data.</text>
</comment>
<evidence type="ECO:0000256" key="1">
    <source>
        <dbReference type="ARBA" id="ARBA00005695"/>
    </source>
</evidence>
<dbReference type="AlphaFoldDB" id="A0A318KLM5"/>
<reference evidence="6 7" key="1">
    <citation type="submission" date="2018-05" db="EMBL/GenBank/DDBJ databases">
        <title>Genomic Encyclopedia of Type Strains, Phase IV (KMG-IV): sequencing the most valuable type-strain genomes for metagenomic binning, comparative biology and taxonomic classification.</title>
        <authorList>
            <person name="Goeker M."/>
        </authorList>
    </citation>
    <scope>NUCLEOTIDE SEQUENCE [LARGE SCALE GENOMIC DNA]</scope>
    <source>
        <strain evidence="6 7">JC118</strain>
    </source>
</reference>
<protein>
    <submittedName>
        <fullName evidence="6">Peptide/nickel transport system substrate-binding protein</fullName>
    </submittedName>
</protein>
<feature type="chain" id="PRO_5038684484" evidence="4">
    <location>
        <begin position="22"/>
        <end position="611"/>
    </location>
</feature>
<organism evidence="6 7">
    <name type="scientific">Dielma fastidiosa</name>
    <dbReference type="NCBI Taxonomy" id="1034346"/>
    <lineage>
        <taxon>Bacteria</taxon>
        <taxon>Bacillati</taxon>
        <taxon>Bacillota</taxon>
        <taxon>Erysipelotrichia</taxon>
        <taxon>Erysipelotrichales</taxon>
        <taxon>Erysipelotrichaceae</taxon>
        <taxon>Dielma</taxon>
    </lineage>
</organism>
<keyword evidence="2" id="KW-0813">Transport</keyword>
<accession>A0A318KLM5</accession>
<dbReference type="InterPro" id="IPR039424">
    <property type="entry name" value="SBP_5"/>
</dbReference>
<evidence type="ECO:0000256" key="4">
    <source>
        <dbReference type="SAM" id="SignalP"/>
    </source>
</evidence>
<gene>
    <name evidence="6" type="ORF">DES51_11450</name>
</gene>
<dbReference type="GO" id="GO:0042597">
    <property type="term" value="C:periplasmic space"/>
    <property type="evidence" value="ECO:0007669"/>
    <property type="project" value="UniProtKB-ARBA"/>
</dbReference>
<sequence>MKKLVAVCMVALMALAGCSNNGSGNGNGDANNGGSANAGKELVVATFDMNGDFHQSAGFGNSSYDKNVRDLIHGYSPVAFTSEGEWIVDETVIKELVKSEDADGNTVYTWTLNDGLKWNDGEPVTADDYVFAYLVGGSPQLVAAGASETLGENFVDYEAYHTGETDVLGGVKKVDDQTFSVTVSKDRLPYFWELSFMRVYPYPMHTLAPDATIESTDEGSKLVGDLAEAVNKFGSDYRFAPTVSCGPYSFISFENKQVKLVKNDNFAGTWDKKTPSIETIIVKTVNATLDVDMLVNGEVDIVQGVVEGDKIEKAKAAENVQESTYARNGFGNVPMHTDFGATKEKEVRHAIAYILDKDDLINNILGGYGTTVNSDYATAYWTYQVKKAELDSKLINYAFSIDKANAELDNSSYKFEADGVTPFDVTKAGEGYYRHNAAGEELVITHLGTNDNPVTDTIELQLKQNAPKVGIHFNIERTDFAGLLDAYYYGATKPEGERKYNTFNMASNFDDAPDPYYSSYACDFAGTPSNATNTCDPELDEIIQRLRHTPSEDTETFADIWVEYQVKWNDIMPMVPIYANQYYDFADADLNGFNTTPFASWAQIICDMSWK</sequence>
<dbReference type="PANTHER" id="PTHR30290">
    <property type="entry name" value="PERIPLASMIC BINDING COMPONENT OF ABC TRANSPORTER"/>
    <property type="match status" value="1"/>
</dbReference>
<dbReference type="EMBL" id="QJKH01000014">
    <property type="protein sequence ID" value="PXX76195.1"/>
    <property type="molecule type" value="Genomic_DNA"/>
</dbReference>
<dbReference type="PROSITE" id="PS51257">
    <property type="entry name" value="PROKAR_LIPOPROTEIN"/>
    <property type="match status" value="1"/>
</dbReference>
<proteinExistence type="inferred from homology"/>
<feature type="domain" description="Solute-binding protein family 5" evidence="5">
    <location>
        <begin position="92"/>
        <end position="521"/>
    </location>
</feature>
<dbReference type="STRING" id="1034346.GCA_000313565_01835"/>
<dbReference type="Pfam" id="PF00496">
    <property type="entry name" value="SBP_bac_5"/>
    <property type="match status" value="1"/>
</dbReference>
<dbReference type="InterPro" id="IPR000914">
    <property type="entry name" value="SBP_5_dom"/>
</dbReference>